<dbReference type="GO" id="GO:0044781">
    <property type="term" value="P:bacterial-type flagellum organization"/>
    <property type="evidence" value="ECO:0007669"/>
    <property type="project" value="UniProtKB-UniRule"/>
</dbReference>
<evidence type="ECO:0000313" key="10">
    <source>
        <dbReference type="Proteomes" id="UP000007382"/>
    </source>
</evidence>
<dbReference type="eggNOG" id="COG1843">
    <property type="taxonomic scope" value="Bacteria"/>
</dbReference>
<reference evidence="9 10" key="1">
    <citation type="journal article" date="2012" name="J. Bacteriol.">
        <title>Complete Genome Sequence of Leptospirillum ferrooxidans Strain C2-3, Isolated from a Fresh Volcanic Ash Deposit on the Island of Miyake, Japan.</title>
        <authorList>
            <person name="Fujimura R."/>
            <person name="Sato Y."/>
            <person name="Nishizawa T."/>
            <person name="Oshima K."/>
            <person name="Kim S.-W."/>
            <person name="Hattori M."/>
            <person name="Kamijo T."/>
            <person name="Ohta H."/>
        </authorList>
    </citation>
    <scope>NUCLEOTIDE SEQUENCE [LARGE SCALE GENOMIC DNA]</scope>
    <source>
        <strain evidence="9 10">C2-3</strain>
    </source>
</reference>
<accession>I0IL50</accession>
<evidence type="ECO:0000256" key="1">
    <source>
        <dbReference type="ARBA" id="ARBA00010577"/>
    </source>
</evidence>
<dbReference type="PATRIC" id="fig|1162668.3.peg.319"/>
<keyword evidence="9" id="KW-0969">Cilium</keyword>
<proteinExistence type="inferred from homology"/>
<evidence type="ECO:0000259" key="7">
    <source>
        <dbReference type="Pfam" id="PF13860"/>
    </source>
</evidence>
<name>I0IL50_LEPFC</name>
<organism evidence="9 10">
    <name type="scientific">Leptospirillum ferrooxidans (strain C2-3)</name>
    <dbReference type="NCBI Taxonomy" id="1162668"/>
    <lineage>
        <taxon>Bacteria</taxon>
        <taxon>Pseudomonadati</taxon>
        <taxon>Nitrospirota</taxon>
        <taxon>Nitrospiria</taxon>
        <taxon>Nitrospirales</taxon>
        <taxon>Nitrospiraceae</taxon>
        <taxon>Leptospirillum</taxon>
    </lineage>
</organism>
<keyword evidence="9" id="KW-0282">Flagellum</keyword>
<keyword evidence="9" id="KW-0966">Cell projection</keyword>
<dbReference type="InterPro" id="IPR005648">
    <property type="entry name" value="FlgD"/>
</dbReference>
<evidence type="ECO:0000256" key="6">
    <source>
        <dbReference type="SAM" id="MobiDB-lite"/>
    </source>
</evidence>
<keyword evidence="10" id="KW-1185">Reference proteome</keyword>
<dbReference type="HOGENOM" id="CLU_047535_0_1_0"/>
<feature type="domain" description="FlgD Tudor-like" evidence="8">
    <location>
        <begin position="96"/>
        <end position="223"/>
    </location>
</feature>
<dbReference type="InterPro" id="IPR025963">
    <property type="entry name" value="FLgD_Tudor"/>
</dbReference>
<sequence length="287" mass="30221">MIINSKSSNIDEIRKMSEKRLAPKSPPPPTKKLGMGDFLHLMISQLQYQDPMHPLNNTKFAAQLAQFSQLDQLTRLNKGVGAIGKDTGDANKIGMVGFLGQEVTVSGNGFHFDAKDSARMTFTLDGAIASGSVRVFDASHHLVRTLSMKPALAGTHSIEWDGVTNHGSMASPGNYSFEVEAKDGRHRPVSANPVETGVVTGVLFKDGAPILEVGGREIALKDVSHVGKPPGHKMQSPPAGSPVLPVAANPASVLPVKSPEGHIPPSASPPVATGRGPVQAISVNKKA</sequence>
<comment type="similarity">
    <text evidence="1 5">Belongs to the FlgD family.</text>
</comment>
<dbReference type="EMBL" id="AP012342">
    <property type="protein sequence ID" value="BAM05999.1"/>
    <property type="molecule type" value="Genomic_DNA"/>
</dbReference>
<comment type="function">
    <text evidence="4 5">Required for flagellar hook formation. May act as a scaffolding protein.</text>
</comment>
<evidence type="ECO:0000256" key="2">
    <source>
        <dbReference type="ARBA" id="ARBA00016013"/>
    </source>
</evidence>
<dbReference type="Gene3D" id="2.60.40.4070">
    <property type="match status" value="1"/>
</dbReference>
<evidence type="ECO:0000256" key="3">
    <source>
        <dbReference type="ARBA" id="ARBA00022795"/>
    </source>
</evidence>
<dbReference type="AlphaFoldDB" id="I0IL50"/>
<dbReference type="Proteomes" id="UP000007382">
    <property type="component" value="Chromosome"/>
</dbReference>
<dbReference type="KEGG" id="lfc:LFE_0277"/>
<dbReference type="Pfam" id="PF03963">
    <property type="entry name" value="FlgD"/>
    <property type="match status" value="1"/>
</dbReference>
<dbReference type="Gene3D" id="2.30.30.910">
    <property type="match status" value="1"/>
</dbReference>
<dbReference type="STRING" id="1162668.LFE_0277"/>
<dbReference type="OrthoDB" id="9785233at2"/>
<evidence type="ECO:0000256" key="5">
    <source>
        <dbReference type="RuleBase" id="RU362076"/>
    </source>
</evidence>
<evidence type="ECO:0000256" key="4">
    <source>
        <dbReference type="ARBA" id="ARBA00024746"/>
    </source>
</evidence>
<gene>
    <name evidence="9" type="primary">flgD</name>
    <name evidence="9" type="ordered locus">LFE_0277</name>
</gene>
<dbReference type="RefSeq" id="WP_014448492.1">
    <property type="nucleotide sequence ID" value="NC_017094.1"/>
</dbReference>
<dbReference type="Pfam" id="PF13860">
    <property type="entry name" value="FlgD_ig"/>
    <property type="match status" value="1"/>
</dbReference>
<dbReference type="Pfam" id="PF13861">
    <property type="entry name" value="FLgD_tudor"/>
    <property type="match status" value="1"/>
</dbReference>
<evidence type="ECO:0000259" key="8">
    <source>
        <dbReference type="Pfam" id="PF13861"/>
    </source>
</evidence>
<protein>
    <recommendedName>
        <fullName evidence="2 5">Basal-body rod modification protein FlgD</fullName>
    </recommendedName>
</protein>
<feature type="region of interest" description="Disordered" evidence="6">
    <location>
        <begin position="226"/>
        <end position="287"/>
    </location>
</feature>
<reference evidence="10" key="2">
    <citation type="submission" date="2012-03" db="EMBL/GenBank/DDBJ databases">
        <title>The complete genome sequence of the pioneer microbe on fresh volcanic deposit, Leptospirillum ferrooxidans strain C2-3.</title>
        <authorList>
            <person name="Fujimura R."/>
            <person name="Sato Y."/>
            <person name="Nishizawa T."/>
            <person name="Nanba K."/>
            <person name="Oshima K."/>
            <person name="Hattori M."/>
            <person name="Kamijo T."/>
            <person name="Ohta H."/>
        </authorList>
    </citation>
    <scope>NUCLEOTIDE SEQUENCE [LARGE SCALE GENOMIC DNA]</scope>
    <source>
        <strain evidence="10">C2-3</strain>
    </source>
</reference>
<keyword evidence="3 5" id="KW-1005">Bacterial flagellum biogenesis</keyword>
<feature type="domain" description="FlgD/Vpr Ig-like" evidence="7">
    <location>
        <begin position="108"/>
        <end position="184"/>
    </location>
</feature>
<evidence type="ECO:0000313" key="9">
    <source>
        <dbReference type="EMBL" id="BAM05999.1"/>
    </source>
</evidence>
<dbReference type="InterPro" id="IPR025965">
    <property type="entry name" value="FlgD/Vpr_Ig-like"/>
</dbReference>